<dbReference type="EMBL" id="JACXAE010000072">
    <property type="protein sequence ID" value="MBD2774674.1"/>
    <property type="molecule type" value="Genomic_DNA"/>
</dbReference>
<dbReference type="Proteomes" id="UP000629098">
    <property type="component" value="Unassembled WGS sequence"/>
</dbReference>
<reference evidence="1" key="1">
    <citation type="submission" date="2020-09" db="EMBL/GenBank/DDBJ databases">
        <title>Iningainema tapete sp. nov. (Scytonemataceae, Cyanobacteria) from greenhouses in central Florida (USA) produces two types of nodularin with biosynthetic potential for microcystin-LR and anabaenopeptins.</title>
        <authorList>
            <person name="Berthold D.E."/>
            <person name="Lefler F.W."/>
            <person name="Huang I.-S."/>
            <person name="Abdulla H."/>
            <person name="Zimba P.V."/>
            <person name="Laughinghouse H.D. IV."/>
        </authorList>
    </citation>
    <scope>NUCLEOTIDE SEQUENCE</scope>
    <source>
        <strain evidence="1">BLCCT55</strain>
    </source>
</reference>
<gene>
    <name evidence="1" type="ORF">ICL16_22055</name>
</gene>
<evidence type="ECO:0000313" key="1">
    <source>
        <dbReference type="EMBL" id="MBD2774674.1"/>
    </source>
</evidence>
<keyword evidence="2" id="KW-1185">Reference proteome</keyword>
<protein>
    <submittedName>
        <fullName evidence="1">Uncharacterized protein</fullName>
    </submittedName>
</protein>
<comment type="caution">
    <text evidence="1">The sequence shown here is derived from an EMBL/GenBank/DDBJ whole genome shotgun (WGS) entry which is preliminary data.</text>
</comment>
<dbReference type="RefSeq" id="WP_190832041.1">
    <property type="nucleotide sequence ID" value="NZ_CAWPPI010000072.1"/>
</dbReference>
<accession>A0A8J7C6R4</accession>
<dbReference type="AlphaFoldDB" id="A0A8J7C6R4"/>
<evidence type="ECO:0000313" key="2">
    <source>
        <dbReference type="Proteomes" id="UP000629098"/>
    </source>
</evidence>
<organism evidence="1 2">
    <name type="scientific">Iningainema tapete BLCC-T55</name>
    <dbReference type="NCBI Taxonomy" id="2748662"/>
    <lineage>
        <taxon>Bacteria</taxon>
        <taxon>Bacillati</taxon>
        <taxon>Cyanobacteriota</taxon>
        <taxon>Cyanophyceae</taxon>
        <taxon>Nostocales</taxon>
        <taxon>Scytonemataceae</taxon>
        <taxon>Iningainema tapete</taxon>
    </lineage>
</organism>
<sequence length="80" mass="8770">MDTRLKITSIVVFLIGVHLVIPKIADVSKALNPMTVSHPLTTIQVDAQVWKEVSFSAQSNSAYQLYNYGSPDSLYGSGTR</sequence>
<name>A0A8J7C6R4_9CYAN</name>
<proteinExistence type="predicted"/>